<accession>A0A6N6VQB5</accession>
<evidence type="ECO:0000313" key="5">
    <source>
        <dbReference type="EMBL" id="KAB8036877.1"/>
    </source>
</evidence>
<dbReference type="OrthoDB" id="5592879at2"/>
<dbReference type="EMBL" id="WFLM01000005">
    <property type="protein sequence ID" value="KAB8036877.1"/>
    <property type="molecule type" value="Genomic_DNA"/>
</dbReference>
<gene>
    <name evidence="5" type="ORF">GCL60_13615</name>
</gene>
<reference evidence="5 6" key="1">
    <citation type="submission" date="2019-10" db="EMBL/GenBank/DDBJ databases">
        <title>New species of Slilvanegrellaceae.</title>
        <authorList>
            <person name="Pitt A."/>
            <person name="Hahn M.W."/>
        </authorList>
    </citation>
    <scope>NUCLEOTIDE SEQUENCE [LARGE SCALE GENOMIC DNA]</scope>
    <source>
        <strain evidence="5 6">SP-Ram-0.45-NSY-1</strain>
    </source>
</reference>
<evidence type="ECO:0000256" key="1">
    <source>
        <dbReference type="ARBA" id="ARBA00004196"/>
    </source>
</evidence>
<sequence>MWINIKTKLKLIFVITLFIFSLNCFAKSKPKVAIIVKSIKNEFFKEMGKGVEEYQNSHSDDMEIIFKGIQNETDSDSQIQFVEDFIKQKVDAILIAPVDSFKIIPSLIKAMNQNIIVINIDNKIDDRALINKNISIPFVGPSNFNGAKEVATELAHKKLKSGDSVAIIEGLASSVNAKSRSDGFRAAMKDANVKVEAVVSGEWEEDKAFIAANDLLKKYPTLKALLCGNDNMAIGAIKAIEKLNLKGKVEVVGYDNIPSVRRYLDSRELFATVDQFSVLQAITSIELAVGAINKNLKQSDLPNILKTKTGVISK</sequence>
<dbReference type="PANTHER" id="PTHR46847">
    <property type="entry name" value="D-ALLOSE-BINDING PERIPLASMIC PROTEIN-RELATED"/>
    <property type="match status" value="1"/>
</dbReference>
<evidence type="ECO:0000259" key="4">
    <source>
        <dbReference type="Pfam" id="PF13407"/>
    </source>
</evidence>
<dbReference type="Pfam" id="PF13407">
    <property type="entry name" value="Peripla_BP_4"/>
    <property type="match status" value="1"/>
</dbReference>
<feature type="domain" description="Periplasmic binding protein" evidence="4">
    <location>
        <begin position="32"/>
        <end position="293"/>
    </location>
</feature>
<comment type="subcellular location">
    <subcellularLocation>
        <location evidence="1">Cell envelope</location>
    </subcellularLocation>
</comment>
<protein>
    <submittedName>
        <fullName evidence="5">Substrate-binding domain-containing protein</fullName>
    </submittedName>
</protein>
<comment type="similarity">
    <text evidence="2">Belongs to the bacterial solute-binding protein 2 family.</text>
</comment>
<dbReference type="Proteomes" id="UP000437748">
    <property type="component" value="Unassembled WGS sequence"/>
</dbReference>
<dbReference type="PANTHER" id="PTHR46847:SF1">
    <property type="entry name" value="D-ALLOSE-BINDING PERIPLASMIC PROTEIN-RELATED"/>
    <property type="match status" value="1"/>
</dbReference>
<dbReference type="GO" id="GO:0030313">
    <property type="term" value="C:cell envelope"/>
    <property type="evidence" value="ECO:0007669"/>
    <property type="project" value="UniProtKB-SubCell"/>
</dbReference>
<comment type="caution">
    <text evidence="5">The sequence shown here is derived from an EMBL/GenBank/DDBJ whole genome shotgun (WGS) entry which is preliminary data.</text>
</comment>
<evidence type="ECO:0000256" key="2">
    <source>
        <dbReference type="ARBA" id="ARBA00007639"/>
    </source>
</evidence>
<dbReference type="RefSeq" id="WP_153421292.1">
    <property type="nucleotide sequence ID" value="NZ_WFLM01000005.1"/>
</dbReference>
<dbReference type="InterPro" id="IPR028082">
    <property type="entry name" value="Peripla_BP_I"/>
</dbReference>
<dbReference type="AlphaFoldDB" id="A0A6N6VQB5"/>
<dbReference type="Gene3D" id="3.40.50.2300">
    <property type="match status" value="2"/>
</dbReference>
<keyword evidence="6" id="KW-1185">Reference proteome</keyword>
<proteinExistence type="inferred from homology"/>
<evidence type="ECO:0000256" key="3">
    <source>
        <dbReference type="ARBA" id="ARBA00022729"/>
    </source>
</evidence>
<dbReference type="GO" id="GO:0030246">
    <property type="term" value="F:carbohydrate binding"/>
    <property type="evidence" value="ECO:0007669"/>
    <property type="project" value="UniProtKB-ARBA"/>
</dbReference>
<organism evidence="5 6">
    <name type="scientific">Silvanigrella paludirubra</name>
    <dbReference type="NCBI Taxonomy" id="2499159"/>
    <lineage>
        <taxon>Bacteria</taxon>
        <taxon>Pseudomonadati</taxon>
        <taxon>Bdellovibrionota</taxon>
        <taxon>Oligoflexia</taxon>
        <taxon>Silvanigrellales</taxon>
        <taxon>Silvanigrellaceae</taxon>
        <taxon>Silvanigrella</taxon>
    </lineage>
</organism>
<keyword evidence="3" id="KW-0732">Signal</keyword>
<name>A0A6N6VQB5_9BACT</name>
<dbReference type="InterPro" id="IPR025997">
    <property type="entry name" value="SBP_2_dom"/>
</dbReference>
<dbReference type="SUPFAM" id="SSF53822">
    <property type="entry name" value="Periplasmic binding protein-like I"/>
    <property type="match status" value="1"/>
</dbReference>
<evidence type="ECO:0000313" key="6">
    <source>
        <dbReference type="Proteomes" id="UP000437748"/>
    </source>
</evidence>